<dbReference type="EMBL" id="JBHSFY010000007">
    <property type="protein sequence ID" value="MFC4477902.1"/>
    <property type="molecule type" value="Genomic_DNA"/>
</dbReference>
<comment type="caution">
    <text evidence="2">The sequence shown here is derived from an EMBL/GenBank/DDBJ whole genome shotgun (WGS) entry which is preliminary data.</text>
</comment>
<keyword evidence="1" id="KW-0732">Signal</keyword>
<gene>
    <name evidence="2" type="ORF">ACFO3N_12570</name>
</gene>
<evidence type="ECO:0000313" key="2">
    <source>
        <dbReference type="EMBL" id="MFC4477902.1"/>
    </source>
</evidence>
<accession>A0ABV8ZCU0</accession>
<dbReference type="Proteomes" id="UP001596003">
    <property type="component" value="Unassembled WGS sequence"/>
</dbReference>
<reference evidence="3" key="1">
    <citation type="journal article" date="2019" name="Int. J. Syst. Evol. Microbiol.">
        <title>The Global Catalogue of Microorganisms (GCM) 10K type strain sequencing project: providing services to taxonomists for standard genome sequencing and annotation.</title>
        <authorList>
            <consortium name="The Broad Institute Genomics Platform"/>
            <consortium name="The Broad Institute Genome Sequencing Center for Infectious Disease"/>
            <person name="Wu L."/>
            <person name="Ma J."/>
        </authorList>
    </citation>
    <scope>NUCLEOTIDE SEQUENCE [LARGE SCALE GENOMIC DNA]</scope>
    <source>
        <strain evidence="3">NBRC 103627</strain>
    </source>
</reference>
<feature type="signal peptide" evidence="1">
    <location>
        <begin position="1"/>
        <end position="18"/>
    </location>
</feature>
<sequence>MKKTFLLILFLYCTFINAQVTFEKGYFISNNGNRTECLIRNLDWKDNPTDFRYKIDPNDKDYVTETIANVSEFGIGNSITFKRAKVKIDRSTDDLSKISQTGKPVWEESTLFLRVLVTGEASLYSYREANLFRYFYETKEVPLEQLVYLRYIETQNENASKNIKENTYYKQQLNLNVRSANITDNNIKGLSYNKSDLTKYFVKYNNVPEKKEKKEQSTESKSQYFIKVTAAASPTSLSITSSSLPYRNAKIDSKTLFKVGIEAEFVLPFNNNKWSIFTNPMYQKYENNKSYSLPGLFPTSPVENHTVDISYTAVQVPIGVRHYLFLNKSSKLFINAAFAFDVANTATITYDEDIRNDSKTGTNLSFGFGYNFKNKISAEARFNTKKELMADYRNFSAKYNTLDLVIAYTIF</sequence>
<organism evidence="2 3">
    <name type="scientific">Flavobacterium chungangensis</name>
    <dbReference type="NCBI Taxonomy" id="2708132"/>
    <lineage>
        <taxon>Bacteria</taxon>
        <taxon>Pseudomonadati</taxon>
        <taxon>Bacteroidota</taxon>
        <taxon>Flavobacteriia</taxon>
        <taxon>Flavobacteriales</taxon>
        <taxon>Flavobacteriaceae</taxon>
        <taxon>Flavobacterium</taxon>
    </lineage>
</organism>
<evidence type="ECO:0000256" key="1">
    <source>
        <dbReference type="SAM" id="SignalP"/>
    </source>
</evidence>
<evidence type="ECO:0008006" key="4">
    <source>
        <dbReference type="Google" id="ProtNLM"/>
    </source>
</evidence>
<evidence type="ECO:0000313" key="3">
    <source>
        <dbReference type="Proteomes" id="UP001596003"/>
    </source>
</evidence>
<keyword evidence="3" id="KW-1185">Reference proteome</keyword>
<name>A0ABV8ZCU0_9FLAO</name>
<protein>
    <recommendedName>
        <fullName evidence="4">Outer membrane protein beta-barrel domain-containing protein</fullName>
    </recommendedName>
</protein>
<feature type="chain" id="PRO_5045770501" description="Outer membrane protein beta-barrel domain-containing protein" evidence="1">
    <location>
        <begin position="19"/>
        <end position="411"/>
    </location>
</feature>
<proteinExistence type="predicted"/>
<dbReference type="RefSeq" id="WP_379798197.1">
    <property type="nucleotide sequence ID" value="NZ_JBHSFY010000007.1"/>
</dbReference>